<keyword evidence="1" id="KW-0175">Coiled coil</keyword>
<feature type="region of interest" description="Disordered" evidence="2">
    <location>
        <begin position="578"/>
        <end position="610"/>
    </location>
</feature>
<dbReference type="InterPro" id="IPR038800">
    <property type="entry name" value="CCDC17"/>
</dbReference>
<evidence type="ECO:0000256" key="2">
    <source>
        <dbReference type="SAM" id="MobiDB-lite"/>
    </source>
</evidence>
<dbReference type="PhylomeDB" id="D3ZMQ6"/>
<dbReference type="Bgee" id="ENSRNOG00000023216">
    <property type="expression patterns" value="Expressed in lung and 19 other cell types or tissues"/>
</dbReference>
<dbReference type="GO" id="GO:0005929">
    <property type="term" value="C:cilium"/>
    <property type="evidence" value="ECO:0000266"/>
    <property type="project" value="RGD"/>
</dbReference>
<dbReference type="InParanoid" id="D3ZMQ6"/>
<proteinExistence type="predicted"/>
<dbReference type="RefSeq" id="XP_006238766.1">
    <property type="nucleotide sequence ID" value="XM_006238704.4"/>
</dbReference>
<feature type="region of interest" description="Disordered" evidence="2">
    <location>
        <begin position="96"/>
        <end position="135"/>
    </location>
</feature>
<protein>
    <submittedName>
        <fullName evidence="3">Coiled-coil domain containing 17</fullName>
    </submittedName>
</protein>
<dbReference type="GeneID" id="500528"/>
<feature type="region of interest" description="Disordered" evidence="2">
    <location>
        <begin position="313"/>
        <end position="332"/>
    </location>
</feature>
<dbReference type="CTD" id="149483"/>
<dbReference type="GeneTree" id="ENSGT00390000006459"/>
<dbReference type="Proteomes" id="UP000002494">
    <property type="component" value="Chromosome 5"/>
</dbReference>
<dbReference type="PaxDb" id="10116-ENSRNOP00000034089"/>
<feature type="compositionally biased region" description="Basic and acidic residues" evidence="2">
    <location>
        <begin position="598"/>
        <end position="610"/>
    </location>
</feature>
<dbReference type="RGD" id="1598211">
    <property type="gene designation" value="Ccdc17"/>
</dbReference>
<dbReference type="PANTHER" id="PTHR33820:SF4">
    <property type="entry name" value="COILED-COIL DOMAIN-CONTAINING PROTEIN 17"/>
    <property type="match status" value="1"/>
</dbReference>
<feature type="compositionally biased region" description="Basic and acidic residues" evidence="2">
    <location>
        <begin position="107"/>
        <end position="124"/>
    </location>
</feature>
<dbReference type="ExpressionAtlas" id="D3ZMQ6">
    <property type="expression patterns" value="baseline and differential"/>
</dbReference>
<dbReference type="HOGENOM" id="CLU_040615_0_0_1"/>
<dbReference type="VEuPathDB" id="HostDB:ENSRNOG00000023216"/>
<keyword evidence="4" id="KW-1185">Reference proteome</keyword>
<dbReference type="IntAct" id="D3ZMQ6">
    <property type="interactions" value="1"/>
</dbReference>
<dbReference type="PANTHER" id="PTHR33820">
    <property type="entry name" value="COILED-COIL DOMAIN-CONTAINING PROTEIN 17"/>
    <property type="match status" value="1"/>
</dbReference>
<dbReference type="OMA" id="ICELQAW"/>
<reference evidence="3" key="3">
    <citation type="submission" date="2025-09" db="UniProtKB">
        <authorList>
            <consortium name="Ensembl"/>
        </authorList>
    </citation>
    <scope>IDENTIFICATION</scope>
    <source>
        <strain evidence="3">Brown Norway</strain>
    </source>
</reference>
<reference evidence="3" key="2">
    <citation type="submission" date="2025-08" db="UniProtKB">
        <authorList>
            <consortium name="Ensembl"/>
        </authorList>
    </citation>
    <scope>IDENTIFICATION</scope>
    <source>
        <strain evidence="3">Brown Norway</strain>
    </source>
</reference>
<evidence type="ECO:0000313" key="3">
    <source>
        <dbReference type="Ensembl" id="ENSRNOP00000034089.5"/>
    </source>
</evidence>
<feature type="coiled-coil region" evidence="1">
    <location>
        <begin position="262"/>
        <end position="289"/>
    </location>
</feature>
<evidence type="ECO:0000313" key="5">
    <source>
        <dbReference type="RGD" id="1598211"/>
    </source>
</evidence>
<dbReference type="GO" id="GO:0005930">
    <property type="term" value="C:axoneme"/>
    <property type="evidence" value="ECO:0000266"/>
    <property type="project" value="RGD"/>
</dbReference>
<dbReference type="UCSC" id="RGD:1598211">
    <property type="organism name" value="rat"/>
</dbReference>
<evidence type="ECO:0000256" key="1">
    <source>
        <dbReference type="SAM" id="Coils"/>
    </source>
</evidence>
<dbReference type="AlphaFoldDB" id="D3ZMQ6"/>
<dbReference type="Ensembl" id="ENSRNOT00000034464.6">
    <property type="protein sequence ID" value="ENSRNOP00000034089.5"/>
    <property type="gene ID" value="ENSRNOG00000023216.7"/>
</dbReference>
<gene>
    <name evidence="3 5" type="primary">Ccdc17</name>
</gene>
<dbReference type="eggNOG" id="ENOG502QR6M">
    <property type="taxonomic scope" value="Eukaryota"/>
</dbReference>
<reference evidence="3" key="1">
    <citation type="submission" date="2024-01" db="EMBL/GenBank/DDBJ databases">
        <title>GRCr8: a new rat reference genome assembly contstructed from accurate long reads and long range scaffolding.</title>
        <authorList>
            <person name="Doris P.A."/>
            <person name="Kalbfleisch T."/>
            <person name="Li K."/>
            <person name="Howe K."/>
            <person name="Wood J."/>
        </authorList>
    </citation>
    <scope>NUCLEOTIDE SEQUENCE [LARGE SCALE GENOMIC DNA]</scope>
    <source>
        <strain evidence="3">Brown Norway</strain>
    </source>
</reference>
<evidence type="ECO:0000313" key="4">
    <source>
        <dbReference type="Proteomes" id="UP000002494"/>
    </source>
</evidence>
<dbReference type="AGR" id="RGD:1598211"/>
<sequence length="610" mass="67715">MADYSGKSGLLPCESCDMVFRSRALLAKHTKRFCIGGLTPEVTLKTQPSVAMEQRGTKIMAQEQRRSDQEATKSSLKRLTEETELLRLSLQKIGPWATDTSQTAGSPEERLRDLQGTRARRVEETEAQSRALKQRGEELKRRLHSVAGPKGGLPRPIVLERELRELREEASRTRGALQTLGARVQALQPQPAHQQDAKRVVEFCCLPLRYNPETLAEEIRVLREVYVRGGGRDPEVLDKILQLQVEASALELRRSQNRKEKASAASEEALMVEAENRILEAEILALQKQKVLSLSPWGSRDLWRHLSRRSDNSLLPPPVAPPMPPVTSSTKVQDFHGTSKAIINGTMTRNLGLDLHFLPASNVLGPAPYDPGAGLVIFYDFLRGLEASWIWVQLMTSLARDGQDTGGATALPPALCLPPPSASGPIGNCAILASRQPVPRLPPSPLLSLICKLQAWQGVTWTPQPKAWASLLLFDQSLRVLSGRWRLPLRVPPTTSLSFAQMNEMPQVSVEGRDWLHPKIPMEYHFLCQAGQAELFLRLVNARDTDAQTLAEINPASAHEYQYPPMMSSSSSLESSFFTHSSGIADPPPPTEETFVSVEDKDEHLSPHQF</sequence>
<name>D3ZMQ6_RAT</name>
<dbReference type="FunCoup" id="D3ZMQ6">
    <property type="interactions" value="5"/>
</dbReference>
<feature type="compositionally biased region" description="Pro residues" evidence="2">
    <location>
        <begin position="315"/>
        <end position="325"/>
    </location>
</feature>
<dbReference type="OrthoDB" id="289416at2759"/>
<organism evidence="3 4">
    <name type="scientific">Rattus norvegicus</name>
    <name type="common">Rat</name>
    <dbReference type="NCBI Taxonomy" id="10116"/>
    <lineage>
        <taxon>Eukaryota</taxon>
        <taxon>Metazoa</taxon>
        <taxon>Chordata</taxon>
        <taxon>Craniata</taxon>
        <taxon>Vertebrata</taxon>
        <taxon>Euteleostomi</taxon>
        <taxon>Mammalia</taxon>
        <taxon>Eutheria</taxon>
        <taxon>Euarchontoglires</taxon>
        <taxon>Glires</taxon>
        <taxon>Rodentia</taxon>
        <taxon>Myomorpha</taxon>
        <taxon>Muroidea</taxon>
        <taxon>Muridae</taxon>
        <taxon>Murinae</taxon>
        <taxon>Rattus</taxon>
    </lineage>
</organism>
<accession>D3ZMQ6</accession>